<evidence type="ECO:0000259" key="2">
    <source>
        <dbReference type="Pfam" id="PF00078"/>
    </source>
</evidence>
<dbReference type="InterPro" id="IPR050951">
    <property type="entry name" value="Retrovirus_Pol_polyprotein"/>
</dbReference>
<evidence type="ECO:0000256" key="1">
    <source>
        <dbReference type="ARBA" id="ARBA00023268"/>
    </source>
</evidence>
<dbReference type="AlphaFoldDB" id="A0A5A7VR29"/>
<dbReference type="Proteomes" id="UP000321947">
    <property type="component" value="Unassembled WGS sequence"/>
</dbReference>
<dbReference type="Gene3D" id="3.10.10.10">
    <property type="entry name" value="HIV Type 1 Reverse Transcriptase, subunit A, domain 1"/>
    <property type="match status" value="1"/>
</dbReference>
<evidence type="ECO:0000313" key="5">
    <source>
        <dbReference type="EMBL" id="TYJ97161.1"/>
    </source>
</evidence>
<sequence>MHPGDIEKIAFRTHEGHYEFLVMPFGLTNAPATFQALMNHIFKPYMWPFVLVFFDDILLCQEARIGYLGHFISEKGIEVDPEKIKAIKEWPIPTNLLKAGAYKWAEEASEAFEKLKMAMMTLPVLDMPNFNLPFEIEIDASGFGVGAVLIQTKRPVAYFSKTLCLENKVADVLSRVPPTVHLNHLSAPALLDLAIIQNEVEKDQALREIRRKINEQKEKVPNFSLQQGALQFKGRNKTLALSSAGLLMPLEIPNAIWSDISIDFIEGLPKSAGWEVIFVVVDRMSKYAHFIALKHPYTAKVLARLHRSSAYHPQSDGQTEVVNKSVEVYLRSVYGRRPPPLIQYGDMETPNSMLDQQLKDRDIALGALKEHLRIAQERMKKYADLKRRDVEFQIGELVFLKIRPYRQLSLRRRRNEKLSPEYLGHTRSWRGLE</sequence>
<dbReference type="OrthoDB" id="669841at2759"/>
<dbReference type="InterPro" id="IPR043502">
    <property type="entry name" value="DNA/RNA_pol_sf"/>
</dbReference>
<dbReference type="PANTHER" id="PTHR37984">
    <property type="entry name" value="PROTEIN CBG26694"/>
    <property type="match status" value="1"/>
</dbReference>
<evidence type="ECO:0000313" key="6">
    <source>
        <dbReference type="Proteomes" id="UP000321393"/>
    </source>
</evidence>
<keyword evidence="1" id="KW-0511">Multifunctional enzyme</keyword>
<dbReference type="InterPro" id="IPR000477">
    <property type="entry name" value="RT_dom"/>
</dbReference>
<dbReference type="GO" id="GO:0003676">
    <property type="term" value="F:nucleic acid binding"/>
    <property type="evidence" value="ECO:0007669"/>
    <property type="project" value="InterPro"/>
</dbReference>
<comment type="caution">
    <text evidence="4">The sequence shown here is derived from an EMBL/GenBank/DDBJ whole genome shotgun (WGS) entry which is preliminary data.</text>
</comment>
<accession>A0A5A7VR29</accession>
<dbReference type="GO" id="GO:0003824">
    <property type="term" value="F:catalytic activity"/>
    <property type="evidence" value="ECO:0007669"/>
    <property type="project" value="UniProtKB-KW"/>
</dbReference>
<dbReference type="Gene3D" id="3.30.70.270">
    <property type="match status" value="1"/>
</dbReference>
<feature type="domain" description="Reverse transcriptase" evidence="2">
    <location>
        <begin position="11"/>
        <end position="87"/>
    </location>
</feature>
<dbReference type="InterPro" id="IPR043128">
    <property type="entry name" value="Rev_trsase/Diguanyl_cyclase"/>
</dbReference>
<dbReference type="Pfam" id="PF17919">
    <property type="entry name" value="RT_RNaseH_2"/>
    <property type="match status" value="1"/>
</dbReference>
<evidence type="ECO:0000313" key="4">
    <source>
        <dbReference type="EMBL" id="KAA0067599.1"/>
    </source>
</evidence>
<reference evidence="6 7" key="1">
    <citation type="submission" date="2019-08" db="EMBL/GenBank/DDBJ databases">
        <title>Draft genome sequences of two oriental melons (Cucumis melo L. var makuwa).</title>
        <authorList>
            <person name="Kwon S.-Y."/>
        </authorList>
    </citation>
    <scope>NUCLEOTIDE SEQUENCE [LARGE SCALE GENOMIC DNA]</scope>
    <source>
        <strain evidence="7">cv. Chang Bougi</strain>
        <strain evidence="6">cv. SW 3</strain>
        <tissue evidence="4">Leaf</tissue>
    </source>
</reference>
<dbReference type="PANTHER" id="PTHR37984:SF5">
    <property type="entry name" value="PROTEIN NYNRIN-LIKE"/>
    <property type="match status" value="1"/>
</dbReference>
<evidence type="ECO:0000313" key="7">
    <source>
        <dbReference type="Proteomes" id="UP000321947"/>
    </source>
</evidence>
<protein>
    <submittedName>
        <fullName evidence="4">Ty3-gypsy retroelement transposase</fullName>
    </submittedName>
</protein>
<dbReference type="CDD" id="cd01647">
    <property type="entry name" value="RT_LTR"/>
    <property type="match status" value="1"/>
</dbReference>
<dbReference type="Pfam" id="PF00078">
    <property type="entry name" value="RVT_1"/>
    <property type="match status" value="1"/>
</dbReference>
<dbReference type="InterPro" id="IPR041577">
    <property type="entry name" value="RT_RNaseH_2"/>
</dbReference>
<dbReference type="Gene3D" id="3.30.420.10">
    <property type="entry name" value="Ribonuclease H-like superfamily/Ribonuclease H"/>
    <property type="match status" value="1"/>
</dbReference>
<dbReference type="SUPFAM" id="SSF56672">
    <property type="entry name" value="DNA/RNA polymerases"/>
    <property type="match status" value="1"/>
</dbReference>
<name>A0A5A7VR29_CUCMM</name>
<dbReference type="SUPFAM" id="SSF53098">
    <property type="entry name" value="Ribonuclease H-like"/>
    <property type="match status" value="1"/>
</dbReference>
<gene>
    <name evidence="5" type="ORF">E5676_scaffold174G00380</name>
    <name evidence="4" type="ORF">E6C27_scaffold485G00660</name>
</gene>
<dbReference type="EMBL" id="SSTD01018953">
    <property type="protein sequence ID" value="TYJ97161.1"/>
    <property type="molecule type" value="Genomic_DNA"/>
</dbReference>
<organism evidence="4 6">
    <name type="scientific">Cucumis melo var. makuwa</name>
    <name type="common">Oriental melon</name>
    <dbReference type="NCBI Taxonomy" id="1194695"/>
    <lineage>
        <taxon>Eukaryota</taxon>
        <taxon>Viridiplantae</taxon>
        <taxon>Streptophyta</taxon>
        <taxon>Embryophyta</taxon>
        <taxon>Tracheophyta</taxon>
        <taxon>Spermatophyta</taxon>
        <taxon>Magnoliopsida</taxon>
        <taxon>eudicotyledons</taxon>
        <taxon>Gunneridae</taxon>
        <taxon>Pentapetalae</taxon>
        <taxon>rosids</taxon>
        <taxon>fabids</taxon>
        <taxon>Cucurbitales</taxon>
        <taxon>Cucurbitaceae</taxon>
        <taxon>Benincaseae</taxon>
        <taxon>Cucumis</taxon>
    </lineage>
</organism>
<dbReference type="Proteomes" id="UP000321393">
    <property type="component" value="Unassembled WGS sequence"/>
</dbReference>
<feature type="domain" description="Reverse transcriptase/retrotransposon-derived protein RNase H-like" evidence="3">
    <location>
        <begin position="104"/>
        <end position="163"/>
    </location>
</feature>
<proteinExistence type="predicted"/>
<evidence type="ECO:0000259" key="3">
    <source>
        <dbReference type="Pfam" id="PF17919"/>
    </source>
</evidence>
<dbReference type="EMBL" id="SSTE01000480">
    <property type="protein sequence ID" value="KAA0067599.1"/>
    <property type="molecule type" value="Genomic_DNA"/>
</dbReference>
<dbReference type="InterPro" id="IPR012337">
    <property type="entry name" value="RNaseH-like_sf"/>
</dbReference>
<dbReference type="InterPro" id="IPR036397">
    <property type="entry name" value="RNaseH_sf"/>
</dbReference>